<dbReference type="RefSeq" id="WP_100424694.1">
    <property type="nucleotide sequence ID" value="NZ_PGEX01000001.1"/>
</dbReference>
<dbReference type="SUPFAM" id="SSF50475">
    <property type="entry name" value="FMN-binding split barrel"/>
    <property type="match status" value="1"/>
</dbReference>
<evidence type="ECO:0000259" key="2">
    <source>
        <dbReference type="Pfam" id="PF20695"/>
    </source>
</evidence>
<sequence length="605" mass="67554">MPYNSLESALLDLEKHGMLLRIREEVSPDLVMPKMAEIATRESLPALLFEHVENSPFRAAANIFGTQERARFLFRKTLKKAKTAIAFHGDPMKILKSPSLWPSLPSIGISALPLPSLRAPVLAEETTLSKLPQIRLHRDDGGTFLTLPQVFSQMPGEQNMLKSNLGMYRIQTSGNDYVQDAECGLHYQIERNIARHHEAAIEQGVPLKVSIWLGGPPSHTIAAVMPMPQDLSELLFAGLLGGRSFRYTDYEGWKISSDADFCILGELALTLKPEGPFGDHIGYYSAKHDFPYLNVKKVFCKKNAIYPFTTVGRPPQEDSIFGELIGELVKPIVPQSVTGICEMNSVDAAGVHSLLLAIGMERYLPYKKEREPMELLKEANALLGFNQVSLSKYVFIAAREDSPRLSTRHIVDYFIHILERLHLNQDIHFQTETTIDTLDYSGSTLNHGSKVIFAVAGSPIRSLGRSAEDLANLNLPDGFLNPQIAFPGALVIEASPSAQIEVLACALSNWDAREKFPFVTVTEDASFAAKNTDNWLWVTFTRSDPARDIYGANSHFENKHWTCEAPLCIDARMKPQMQAVVEEDPQIEALARDILHRAQKQQCRH</sequence>
<organism evidence="4 5">
    <name type="scientific">Hallerella succinigenes</name>
    <dbReference type="NCBI Taxonomy" id="1896222"/>
    <lineage>
        <taxon>Bacteria</taxon>
        <taxon>Pseudomonadati</taxon>
        <taxon>Fibrobacterota</taxon>
        <taxon>Fibrobacteria</taxon>
        <taxon>Fibrobacterales</taxon>
        <taxon>Fibrobacteraceae</taxon>
        <taxon>Hallerella</taxon>
    </lineage>
</organism>
<accession>A0A2M9A4H4</accession>
<dbReference type="SUPFAM" id="SSF143968">
    <property type="entry name" value="UbiD C-terminal domain-like"/>
    <property type="match status" value="2"/>
</dbReference>
<feature type="domain" description="3-octaprenyl-4-hydroxybenzoate carboxy-lyase-like N-terminal" evidence="2">
    <location>
        <begin position="11"/>
        <end position="75"/>
    </location>
</feature>
<proteinExistence type="predicted"/>
<dbReference type="OrthoDB" id="9809841at2"/>
<feature type="domain" description="3-octaprenyl-4-hydroxybenzoate carboxy-lyase-like C-terminal" evidence="3">
    <location>
        <begin position="320"/>
        <end position="453"/>
    </location>
</feature>
<dbReference type="Pfam" id="PF01977">
    <property type="entry name" value="UbiD"/>
    <property type="match status" value="1"/>
</dbReference>
<protein>
    <submittedName>
        <fullName evidence="4">4-hydroxy-3-polyprenylbenzoate decarboxylase</fullName>
    </submittedName>
</protein>
<keyword evidence="5" id="KW-1185">Reference proteome</keyword>
<dbReference type="Pfam" id="PF20696">
    <property type="entry name" value="UbiD_C"/>
    <property type="match status" value="1"/>
</dbReference>
<dbReference type="InterPro" id="IPR049381">
    <property type="entry name" value="UbiD-like_C"/>
</dbReference>
<gene>
    <name evidence="4" type="ORF">BGX16_0558</name>
</gene>
<dbReference type="GO" id="GO:0005737">
    <property type="term" value="C:cytoplasm"/>
    <property type="evidence" value="ECO:0007669"/>
    <property type="project" value="TreeGrafter"/>
</dbReference>
<dbReference type="GO" id="GO:0016831">
    <property type="term" value="F:carboxy-lyase activity"/>
    <property type="evidence" value="ECO:0007669"/>
    <property type="project" value="InterPro"/>
</dbReference>
<dbReference type="Gene3D" id="3.40.1670.10">
    <property type="entry name" value="UbiD C-terminal domain-like"/>
    <property type="match status" value="1"/>
</dbReference>
<name>A0A2M9A4H4_9BACT</name>
<reference evidence="4 5" key="1">
    <citation type="submission" date="2017-11" db="EMBL/GenBank/DDBJ databases">
        <title>Animal gut microbial communities from fecal samples from Wisconsin, USA.</title>
        <authorList>
            <person name="Neumann A."/>
        </authorList>
    </citation>
    <scope>NUCLEOTIDE SEQUENCE [LARGE SCALE GENOMIC DNA]</scope>
    <source>
        <strain evidence="4 5">UWS3</strain>
    </source>
</reference>
<dbReference type="Pfam" id="PF20695">
    <property type="entry name" value="UbiD_N"/>
    <property type="match status" value="1"/>
</dbReference>
<dbReference type="PANTHER" id="PTHR30108">
    <property type="entry name" value="3-OCTAPRENYL-4-HYDROXYBENZOATE CARBOXY-LYASE-RELATED"/>
    <property type="match status" value="1"/>
</dbReference>
<evidence type="ECO:0000259" key="1">
    <source>
        <dbReference type="Pfam" id="PF01977"/>
    </source>
</evidence>
<feature type="domain" description="3-octaprenyl-4-hydroxybenzoate carboxy-lyase-like Rift-related" evidence="1">
    <location>
        <begin position="123"/>
        <end position="314"/>
    </location>
</feature>
<evidence type="ECO:0000313" key="5">
    <source>
        <dbReference type="Proteomes" id="UP000231134"/>
    </source>
</evidence>
<dbReference type="InterPro" id="IPR002830">
    <property type="entry name" value="UbiD"/>
</dbReference>
<dbReference type="EMBL" id="PGEX01000001">
    <property type="protein sequence ID" value="PJJ40625.1"/>
    <property type="molecule type" value="Genomic_DNA"/>
</dbReference>
<evidence type="ECO:0000313" key="4">
    <source>
        <dbReference type="EMBL" id="PJJ40625.1"/>
    </source>
</evidence>
<comment type="caution">
    <text evidence="4">The sequence shown here is derived from an EMBL/GenBank/DDBJ whole genome shotgun (WGS) entry which is preliminary data.</text>
</comment>
<dbReference type="InterPro" id="IPR049383">
    <property type="entry name" value="UbiD-like_N"/>
</dbReference>
<dbReference type="Proteomes" id="UP000231134">
    <property type="component" value="Unassembled WGS sequence"/>
</dbReference>
<evidence type="ECO:0000259" key="3">
    <source>
        <dbReference type="Pfam" id="PF20696"/>
    </source>
</evidence>
<dbReference type="PANTHER" id="PTHR30108:SF7">
    <property type="entry name" value="3-POLYPRENYL-4-HYDROXYBENZOATE DECARBOXYLASE"/>
    <property type="match status" value="1"/>
</dbReference>
<dbReference type="AlphaFoldDB" id="A0A2M9A4H4"/>
<dbReference type="InterPro" id="IPR048304">
    <property type="entry name" value="UbiD_Rift_dom"/>
</dbReference>